<dbReference type="PANTHER" id="PTHR30329:SF20">
    <property type="entry name" value="EXPORTED PROTEIN"/>
    <property type="match status" value="1"/>
</dbReference>
<dbReference type="PROSITE" id="PS01068">
    <property type="entry name" value="OMPA_1"/>
    <property type="match status" value="1"/>
</dbReference>
<dbReference type="EMBL" id="AP028679">
    <property type="protein sequence ID" value="BEQ13470.1"/>
    <property type="molecule type" value="Genomic_DNA"/>
</dbReference>
<comment type="subcellular location">
    <subcellularLocation>
        <location evidence="1">Cell outer membrane</location>
    </subcellularLocation>
</comment>
<sequence length="274" mass="30583">MSKMAVRFFGFLLLMLLLWPGLVGAETDRKGSKDHPLFTRMPDTYIMGYRQVNFDAYTFTLPNRGKERVEGKFFLIEYQTKKGQPRASALEIVRNHQAAITQIGGEVLYDDNNHITTLRLIKDGQEIWAKVDSIQGRYTLIIVEKKAMKQSISSKAIFDQLSQKGFMVIDVHFDTAKAIIKPESYPLIDQVAGMLKQHPELKVSVEGYTDNVGSPQANQKLSEARAQAVVAALTAKGVAASRLQAKGWGEQKPVADNATAAGQALNRRVELRKM</sequence>
<feature type="domain" description="OmpA-like" evidence="4">
    <location>
        <begin position="160"/>
        <end position="274"/>
    </location>
</feature>
<dbReference type="PRINTS" id="PR01021">
    <property type="entry name" value="OMPADOMAIN"/>
</dbReference>
<dbReference type="InterPro" id="IPR006665">
    <property type="entry name" value="OmpA-like"/>
</dbReference>
<dbReference type="PROSITE" id="PS51123">
    <property type="entry name" value="OMPA_2"/>
    <property type="match status" value="1"/>
</dbReference>
<dbReference type="GO" id="GO:0009279">
    <property type="term" value="C:cell outer membrane"/>
    <property type="evidence" value="ECO:0007669"/>
    <property type="project" value="UniProtKB-SubCell"/>
</dbReference>
<accession>A0AAU9E986</accession>
<dbReference type="PANTHER" id="PTHR30329">
    <property type="entry name" value="STATOR ELEMENT OF FLAGELLAR MOTOR COMPLEX"/>
    <property type="match status" value="1"/>
</dbReference>
<keyword evidence="6" id="KW-1185">Reference proteome</keyword>
<dbReference type="KEGG" id="dmp:FAK_05360"/>
<evidence type="ECO:0000256" key="2">
    <source>
        <dbReference type="ARBA" id="ARBA00023136"/>
    </source>
</evidence>
<dbReference type="InterPro" id="IPR036737">
    <property type="entry name" value="OmpA-like_sf"/>
</dbReference>
<reference evidence="6" key="1">
    <citation type="journal article" date="2023" name="Arch. Microbiol.">
        <title>Desulfoferula mesophilus gen. nov. sp. nov., a mesophilic sulfate-reducing bacterium isolated from a brackish lake sediment.</title>
        <authorList>
            <person name="Watanabe T."/>
            <person name="Yabe T."/>
            <person name="Tsuji J.M."/>
            <person name="Fukui M."/>
        </authorList>
    </citation>
    <scope>NUCLEOTIDE SEQUENCE [LARGE SCALE GENOMIC DNA]</scope>
    <source>
        <strain evidence="6">12FAK</strain>
    </source>
</reference>
<dbReference type="RefSeq" id="WP_338605178.1">
    <property type="nucleotide sequence ID" value="NZ_AP028679.1"/>
</dbReference>
<dbReference type="InterPro" id="IPR006690">
    <property type="entry name" value="OMPA-like_CS"/>
</dbReference>
<name>A0AAU9E986_9BACT</name>
<dbReference type="AlphaFoldDB" id="A0AAU9E986"/>
<dbReference type="CDD" id="cd07185">
    <property type="entry name" value="OmpA_C-like"/>
    <property type="match status" value="1"/>
</dbReference>
<dbReference type="SUPFAM" id="SSF103088">
    <property type="entry name" value="OmpA-like"/>
    <property type="match status" value="1"/>
</dbReference>
<evidence type="ECO:0000313" key="5">
    <source>
        <dbReference type="EMBL" id="BEQ13470.1"/>
    </source>
</evidence>
<organism evidence="5 6">
    <name type="scientific">Desulfoferula mesophila</name>
    <dbReference type="NCBI Taxonomy" id="3058419"/>
    <lineage>
        <taxon>Bacteria</taxon>
        <taxon>Pseudomonadati</taxon>
        <taxon>Thermodesulfobacteriota</taxon>
        <taxon>Desulfarculia</taxon>
        <taxon>Desulfarculales</taxon>
        <taxon>Desulfarculaceae</taxon>
        <taxon>Desulfoferula</taxon>
    </lineage>
</organism>
<dbReference type="Gene3D" id="3.30.1330.60">
    <property type="entry name" value="OmpA-like domain"/>
    <property type="match status" value="1"/>
</dbReference>
<protein>
    <submittedName>
        <fullName evidence="5">Membrane protein</fullName>
    </submittedName>
</protein>
<evidence type="ECO:0000313" key="6">
    <source>
        <dbReference type="Proteomes" id="UP001366166"/>
    </source>
</evidence>
<proteinExistence type="predicted"/>
<gene>
    <name evidence="5" type="ORF">FAK_05360</name>
</gene>
<dbReference type="Proteomes" id="UP001366166">
    <property type="component" value="Chromosome"/>
</dbReference>
<evidence type="ECO:0000256" key="3">
    <source>
        <dbReference type="PROSITE-ProRule" id="PRU00473"/>
    </source>
</evidence>
<dbReference type="InterPro" id="IPR050330">
    <property type="entry name" value="Bact_OuterMem_StrucFunc"/>
</dbReference>
<evidence type="ECO:0000256" key="1">
    <source>
        <dbReference type="ARBA" id="ARBA00004442"/>
    </source>
</evidence>
<dbReference type="Pfam" id="PF00691">
    <property type="entry name" value="OmpA"/>
    <property type="match status" value="1"/>
</dbReference>
<evidence type="ECO:0000259" key="4">
    <source>
        <dbReference type="PROSITE" id="PS51123"/>
    </source>
</evidence>
<dbReference type="InterPro" id="IPR006664">
    <property type="entry name" value="OMP_bac"/>
</dbReference>
<keyword evidence="2 3" id="KW-0472">Membrane</keyword>